<accession>A0A1F5YG44</accession>
<dbReference type="Pfam" id="PF11376">
    <property type="entry name" value="DUF3179"/>
    <property type="match status" value="1"/>
</dbReference>
<dbReference type="InterPro" id="IPR021516">
    <property type="entry name" value="DUF3179"/>
</dbReference>
<evidence type="ECO:0000313" key="1">
    <source>
        <dbReference type="EMBL" id="OGF99022.1"/>
    </source>
</evidence>
<gene>
    <name evidence="1" type="ORF">A2Z86_09595</name>
</gene>
<comment type="caution">
    <text evidence="1">The sequence shown here is derived from an EMBL/GenBank/DDBJ whole genome shotgun (WGS) entry which is preliminary data.</text>
</comment>
<evidence type="ECO:0000313" key="2">
    <source>
        <dbReference type="Proteomes" id="UP000176992"/>
    </source>
</evidence>
<dbReference type="EMBL" id="MFIV01000048">
    <property type="protein sequence ID" value="OGF99022.1"/>
    <property type="molecule type" value="Genomic_DNA"/>
</dbReference>
<protein>
    <recommendedName>
        <fullName evidence="3">DUF3179 domain-containing protein</fullName>
    </recommendedName>
</protein>
<evidence type="ECO:0008006" key="3">
    <source>
        <dbReference type="Google" id="ProtNLM"/>
    </source>
</evidence>
<dbReference type="Proteomes" id="UP000176992">
    <property type="component" value="Unassembled WGS sequence"/>
</dbReference>
<name>A0A1F5YG44_9BACT</name>
<proteinExistence type="predicted"/>
<organism evidence="1 2">
    <name type="scientific">Candidatus Glassbacteria bacterium GWA2_58_10</name>
    <dbReference type="NCBI Taxonomy" id="1817865"/>
    <lineage>
        <taxon>Bacteria</taxon>
        <taxon>Candidatus Glassiibacteriota</taxon>
    </lineage>
</organism>
<reference evidence="1 2" key="1">
    <citation type="journal article" date="2016" name="Nat. Commun.">
        <title>Thousands of microbial genomes shed light on interconnected biogeochemical processes in an aquifer system.</title>
        <authorList>
            <person name="Anantharaman K."/>
            <person name="Brown C.T."/>
            <person name="Hug L.A."/>
            <person name="Sharon I."/>
            <person name="Castelle C.J."/>
            <person name="Probst A.J."/>
            <person name="Thomas B.C."/>
            <person name="Singh A."/>
            <person name="Wilkins M.J."/>
            <person name="Karaoz U."/>
            <person name="Brodie E.L."/>
            <person name="Williams K.H."/>
            <person name="Hubbard S.S."/>
            <person name="Banfield J.F."/>
        </authorList>
    </citation>
    <scope>NUCLEOTIDE SEQUENCE [LARGE SCALE GENOMIC DNA]</scope>
</reference>
<dbReference type="AlphaFoldDB" id="A0A1F5YG44"/>
<sequence length="157" mass="17419">MVNDVVGGRPVLAAYCYLAELGAVYERTYRSRTFTFGCSGYTYFDPRYWEGKDAFVLWDRETESLWWPVAGNAVSGPMHGEPLRLLDSGLWSQTTWGELKSAHPEAMVLAPGQTMEPPAGWTRYAPEQLKEAKASAVLADSIAPHWGDNSSFGNPKP</sequence>